<keyword evidence="2" id="KW-1185">Reference proteome</keyword>
<proteinExistence type="predicted"/>
<protein>
    <recommendedName>
        <fullName evidence="3">TniQ protein</fullName>
    </recommendedName>
</protein>
<evidence type="ECO:0008006" key="3">
    <source>
        <dbReference type="Google" id="ProtNLM"/>
    </source>
</evidence>
<evidence type="ECO:0000313" key="1">
    <source>
        <dbReference type="EMBL" id="MBS3018383.1"/>
    </source>
</evidence>
<accession>A0ABS5LPG2</accession>
<sequence length="496" mass="57916">MLWSVSGVARYESSWMAFHRFLWMNAINGPGLWRKMIGSDRLKLPMPSSRYFPEQYIDIMSKYLFIKDFFSHFENRSFAACFGAKNAELICSTHSLRYCPLCLNNCFHSPYFQFALIEECPYHHVPLIMECLHCGRALGVPQFFPGNFSHPMCCQSCQRNLIDGHFSWQLVAGSSKGIEEFSQIENSMEKLRNIQFAEEYKIPGDPWSPKAYKKICQSIAGLAIDRKYLVSGGLRISEEWDNSKVAFSSDYLIERGKSTLFDEVEVLIPIAKSINRHITKRIRSICGHKKTSKLPWTTHDRPFSPAEPVLSARLDDCPCCALLDQWRAYAGKLIALRNIIRERRPVYDDSNGYIRTRYCLLANILAESLISSFSWFVCSFCDHMDCLLEEFSPYWFFNDRIYLDMRVPTNIIRFDTFRFNMQMFGYIMQDANDKEIFVALSLRGAFERIKKYHDDVYSLKFKSDSLKDCIDMDDWYTGMSENFISKESRSWRHVPP</sequence>
<name>A0ABS5LPG2_9BURK</name>
<reference evidence="1 2" key="1">
    <citation type="submission" date="2020-03" db="EMBL/GenBank/DDBJ databases">
        <title>The role of nitrogen metabolism on polyethylene biodegradation.</title>
        <authorList>
            <person name="Peixoto J."/>
            <person name="Vizzotto C.S."/>
            <person name="Ramos A."/>
            <person name="Alves G."/>
            <person name="Steindorff A."/>
            <person name="Kruger R."/>
        </authorList>
    </citation>
    <scope>NUCLEOTIDE SEQUENCE [LARGE SCALE GENOMIC DNA]</scope>
    <source>
        <strain evidence="1 2">PE63</strain>
    </source>
</reference>
<comment type="caution">
    <text evidence="1">The sequence shown here is derived from an EMBL/GenBank/DDBJ whole genome shotgun (WGS) entry which is preliminary data.</text>
</comment>
<dbReference type="Proteomes" id="UP001647436">
    <property type="component" value="Unassembled WGS sequence"/>
</dbReference>
<gene>
    <name evidence="1" type="ORF">DJFAAGMI_01115</name>
</gene>
<evidence type="ECO:0000313" key="2">
    <source>
        <dbReference type="Proteomes" id="UP001647436"/>
    </source>
</evidence>
<organism evidence="1 2">
    <name type="scientific">Comamonas brasiliensis</name>
    <dbReference type="NCBI Taxonomy" id="1812482"/>
    <lineage>
        <taxon>Bacteria</taxon>
        <taxon>Pseudomonadati</taxon>
        <taxon>Pseudomonadota</taxon>
        <taxon>Betaproteobacteria</taxon>
        <taxon>Burkholderiales</taxon>
        <taxon>Comamonadaceae</taxon>
        <taxon>Comamonas</taxon>
    </lineage>
</organism>
<dbReference type="EMBL" id="JAANES010000001">
    <property type="protein sequence ID" value="MBS3018383.1"/>
    <property type="molecule type" value="Genomic_DNA"/>
</dbReference>